<dbReference type="Proteomes" id="UP000054560">
    <property type="component" value="Unassembled WGS sequence"/>
</dbReference>
<dbReference type="GeneID" id="25911093"/>
<sequence length="140" mass="15576">MVKTVTVVFSYSLEFSLESPSKAFFPGSKLHVLKKMDRVIACSVCAFFAAQSTERFASINPEKESGKPMWMGCHLEKQLTHVTDVSELKRALSLGNFSEHYSYDPCTLYSALMSQPAVCGIPVLHSLLINLVQTMYMASL</sequence>
<proteinExistence type="predicted"/>
<protein>
    <submittedName>
        <fullName evidence="1">Uncharacterized protein</fullName>
    </submittedName>
</protein>
<reference evidence="1 2" key="1">
    <citation type="submission" date="2011-02" db="EMBL/GenBank/DDBJ databases">
        <title>The Genome Sequence of Sphaeroforma arctica JP610.</title>
        <authorList>
            <consortium name="The Broad Institute Genome Sequencing Platform"/>
            <person name="Russ C."/>
            <person name="Cuomo C."/>
            <person name="Young S.K."/>
            <person name="Zeng Q."/>
            <person name="Gargeya S."/>
            <person name="Alvarado L."/>
            <person name="Berlin A."/>
            <person name="Chapman S.B."/>
            <person name="Chen Z."/>
            <person name="Freedman E."/>
            <person name="Gellesch M."/>
            <person name="Goldberg J."/>
            <person name="Griggs A."/>
            <person name="Gujja S."/>
            <person name="Heilman E."/>
            <person name="Heiman D."/>
            <person name="Howarth C."/>
            <person name="Mehta T."/>
            <person name="Neiman D."/>
            <person name="Pearson M."/>
            <person name="Roberts A."/>
            <person name="Saif S."/>
            <person name="Shea T."/>
            <person name="Shenoy N."/>
            <person name="Sisk P."/>
            <person name="Stolte C."/>
            <person name="Sykes S."/>
            <person name="White J."/>
            <person name="Yandava C."/>
            <person name="Burger G."/>
            <person name="Gray M.W."/>
            <person name="Holland P.W.H."/>
            <person name="King N."/>
            <person name="Lang F.B.F."/>
            <person name="Roger A.J."/>
            <person name="Ruiz-Trillo I."/>
            <person name="Haas B."/>
            <person name="Nusbaum C."/>
            <person name="Birren B."/>
        </authorList>
    </citation>
    <scope>NUCLEOTIDE SEQUENCE [LARGE SCALE GENOMIC DNA]</scope>
    <source>
        <strain evidence="1 2">JP610</strain>
    </source>
</reference>
<gene>
    <name evidence="1" type="ORF">SARC_10589</name>
</gene>
<name>A0A0L0FLP3_9EUKA</name>
<evidence type="ECO:0000313" key="1">
    <source>
        <dbReference type="EMBL" id="KNC76938.1"/>
    </source>
</evidence>
<dbReference type="RefSeq" id="XP_014150840.1">
    <property type="nucleotide sequence ID" value="XM_014295365.1"/>
</dbReference>
<dbReference type="AlphaFoldDB" id="A0A0L0FLP3"/>
<accession>A0A0L0FLP3</accession>
<keyword evidence="2" id="KW-1185">Reference proteome</keyword>
<organism evidence="1 2">
    <name type="scientific">Sphaeroforma arctica JP610</name>
    <dbReference type="NCBI Taxonomy" id="667725"/>
    <lineage>
        <taxon>Eukaryota</taxon>
        <taxon>Ichthyosporea</taxon>
        <taxon>Ichthyophonida</taxon>
        <taxon>Sphaeroforma</taxon>
    </lineage>
</organism>
<evidence type="ECO:0000313" key="2">
    <source>
        <dbReference type="Proteomes" id="UP000054560"/>
    </source>
</evidence>
<dbReference type="EMBL" id="KQ242907">
    <property type="protein sequence ID" value="KNC76938.1"/>
    <property type="molecule type" value="Genomic_DNA"/>
</dbReference>